<protein>
    <submittedName>
        <fullName evidence="3">Uncharacterized SAM-binding protein YcdF (DUF218 family)</fullName>
    </submittedName>
</protein>
<keyword evidence="1" id="KW-1133">Transmembrane helix</keyword>
<feature type="transmembrane region" description="Helical" evidence="1">
    <location>
        <begin position="55"/>
        <end position="85"/>
    </location>
</feature>
<dbReference type="Pfam" id="PF02698">
    <property type="entry name" value="DUF218"/>
    <property type="match status" value="1"/>
</dbReference>
<dbReference type="PANTHER" id="PTHR30336:SF18">
    <property type="entry name" value="MEMBRANE PROTEIN"/>
    <property type="match status" value="1"/>
</dbReference>
<dbReference type="InterPro" id="IPR014729">
    <property type="entry name" value="Rossmann-like_a/b/a_fold"/>
</dbReference>
<dbReference type="Gene3D" id="3.40.50.620">
    <property type="entry name" value="HUPs"/>
    <property type="match status" value="1"/>
</dbReference>
<evidence type="ECO:0000259" key="2">
    <source>
        <dbReference type="Pfam" id="PF02698"/>
    </source>
</evidence>
<feature type="transmembrane region" description="Helical" evidence="1">
    <location>
        <begin position="97"/>
        <end position="117"/>
    </location>
</feature>
<feature type="transmembrane region" description="Helical" evidence="1">
    <location>
        <begin position="30"/>
        <end position="49"/>
    </location>
</feature>
<reference evidence="3 4" key="1">
    <citation type="submission" date="2018-08" db="EMBL/GenBank/DDBJ databases">
        <title>Genomic Encyclopedia of Archaeal and Bacterial Type Strains, Phase II (KMG-II): from individual species to whole genera.</title>
        <authorList>
            <person name="Goeker M."/>
        </authorList>
    </citation>
    <scope>NUCLEOTIDE SEQUENCE [LARGE SCALE GENOMIC DNA]</scope>
    <source>
        <strain evidence="3 4">DSM 45791</strain>
    </source>
</reference>
<comment type="caution">
    <text evidence="3">The sequence shown here is derived from an EMBL/GenBank/DDBJ whole genome shotgun (WGS) entry which is preliminary data.</text>
</comment>
<dbReference type="InterPro" id="IPR003848">
    <property type="entry name" value="DUF218"/>
</dbReference>
<dbReference type="OrthoDB" id="9782395at2"/>
<name>A0A3E0HGU0_9PSEU</name>
<dbReference type="CDD" id="cd06259">
    <property type="entry name" value="YdcF-like"/>
    <property type="match status" value="1"/>
</dbReference>
<accession>A0A3E0HGU0</accession>
<feature type="transmembrane region" description="Helical" evidence="1">
    <location>
        <begin position="6"/>
        <end position="23"/>
    </location>
</feature>
<dbReference type="RefSeq" id="WP_116176845.1">
    <property type="nucleotide sequence ID" value="NZ_CP144375.1"/>
</dbReference>
<dbReference type="EMBL" id="QUNO01000008">
    <property type="protein sequence ID" value="REH44954.1"/>
    <property type="molecule type" value="Genomic_DNA"/>
</dbReference>
<keyword evidence="1" id="KW-0472">Membrane</keyword>
<dbReference type="Proteomes" id="UP000256269">
    <property type="component" value="Unassembled WGS sequence"/>
</dbReference>
<keyword evidence="4" id="KW-1185">Reference proteome</keyword>
<dbReference type="InterPro" id="IPR051599">
    <property type="entry name" value="Cell_Envelope_Assoc"/>
</dbReference>
<feature type="domain" description="DUF218" evidence="2">
    <location>
        <begin position="162"/>
        <end position="306"/>
    </location>
</feature>
<dbReference type="GO" id="GO:0043164">
    <property type="term" value="P:Gram-negative-bacterium-type cell wall biogenesis"/>
    <property type="evidence" value="ECO:0007669"/>
    <property type="project" value="TreeGrafter"/>
</dbReference>
<proteinExistence type="predicted"/>
<gene>
    <name evidence="3" type="ORF">BCF44_108435</name>
</gene>
<feature type="transmembrane region" description="Helical" evidence="1">
    <location>
        <begin position="123"/>
        <end position="151"/>
    </location>
</feature>
<evidence type="ECO:0000313" key="3">
    <source>
        <dbReference type="EMBL" id="REH44954.1"/>
    </source>
</evidence>
<evidence type="ECO:0000256" key="1">
    <source>
        <dbReference type="SAM" id="Phobius"/>
    </source>
</evidence>
<dbReference type="PANTHER" id="PTHR30336">
    <property type="entry name" value="INNER MEMBRANE PROTEIN, PROBABLE PERMEASE"/>
    <property type="match status" value="1"/>
</dbReference>
<keyword evidence="1" id="KW-0812">Transmembrane</keyword>
<evidence type="ECO:0000313" key="4">
    <source>
        <dbReference type="Proteomes" id="UP000256269"/>
    </source>
</evidence>
<dbReference type="GO" id="GO:0000270">
    <property type="term" value="P:peptidoglycan metabolic process"/>
    <property type="evidence" value="ECO:0007669"/>
    <property type="project" value="TreeGrafter"/>
</dbReference>
<dbReference type="GO" id="GO:0005886">
    <property type="term" value="C:plasma membrane"/>
    <property type="evidence" value="ECO:0007669"/>
    <property type="project" value="TreeGrafter"/>
</dbReference>
<sequence>MNTLVWLVFGLGWVGVFLVSFLIDRRRLRNGVYLVLALFFLGFAALGAASRVSPWLAVIPLLLLGIAVPLSTVALTVFLFVNGVTMVRREGLKPSSILTLLAGAVIVGFFALALSAFGTQNRILAALVLSVGGVLFYISFVFCCFLAYSVFYGRIRQRRDVDFVVVLGAGLIRGEVSRLLAGRLDRGRQVWERVRGRGGDPMLITSGGQGSDEPVSEARAMADYLIAGGVPEGAVLLEDRSTTTLENLTFSRQIMLAHKPDYRCTIVTSNYHVLRAALFARRAKVNGQVIGAPTARYFWPNAFLREFVAVLVDHRVKNIVFCLMFGAVGVLGLVK</sequence>
<dbReference type="AlphaFoldDB" id="A0A3E0HGU0"/>
<organism evidence="3 4">
    <name type="scientific">Kutzneria buriramensis</name>
    <dbReference type="NCBI Taxonomy" id="1045776"/>
    <lineage>
        <taxon>Bacteria</taxon>
        <taxon>Bacillati</taxon>
        <taxon>Actinomycetota</taxon>
        <taxon>Actinomycetes</taxon>
        <taxon>Pseudonocardiales</taxon>
        <taxon>Pseudonocardiaceae</taxon>
        <taxon>Kutzneria</taxon>
    </lineage>
</organism>